<dbReference type="Proteomes" id="UP000199029">
    <property type="component" value="Unassembled WGS sequence"/>
</dbReference>
<keyword evidence="2" id="KW-1185">Reference proteome</keyword>
<reference evidence="2" key="1">
    <citation type="submission" date="2016-10" db="EMBL/GenBank/DDBJ databases">
        <authorList>
            <person name="Varghese N."/>
            <person name="Submissions S."/>
        </authorList>
    </citation>
    <scope>NUCLEOTIDE SEQUENCE [LARGE SCALE GENOMIC DNA]</scope>
    <source>
        <strain evidence="2">OR362-8,ATCC BAA-1266,JCM 13504</strain>
    </source>
</reference>
<accession>A0A1I5YXN8</accession>
<evidence type="ECO:0000313" key="2">
    <source>
        <dbReference type="Proteomes" id="UP000199029"/>
    </source>
</evidence>
<organism evidence="1 2">
    <name type="scientific">Hymenobacter arizonensis</name>
    <name type="common">Siccationidurans arizonensis</name>
    <dbReference type="NCBI Taxonomy" id="1227077"/>
    <lineage>
        <taxon>Bacteria</taxon>
        <taxon>Pseudomonadati</taxon>
        <taxon>Bacteroidota</taxon>
        <taxon>Cytophagia</taxon>
        <taxon>Cytophagales</taxon>
        <taxon>Hymenobacteraceae</taxon>
        <taxon>Hymenobacter</taxon>
    </lineage>
</organism>
<evidence type="ECO:0000313" key="1">
    <source>
        <dbReference type="EMBL" id="SFQ48974.1"/>
    </source>
</evidence>
<dbReference type="EMBL" id="FOXS01000003">
    <property type="protein sequence ID" value="SFQ48974.1"/>
    <property type="molecule type" value="Genomic_DNA"/>
</dbReference>
<sequence length="186" mass="20638">MVGDLRSLPCLLRPTSTEQFLVQGQALEVAKVELTLRSWTGVPLTNTLGGKPLLDFGGRPVFAELCVYELARLAGWEARWVETYGAPAMRPNCFTGWVEGPLSEQQHVPIVEPSVLALLQQIAVANGSTYSGCWDVVAWQGDRVLFMELKRRKQDRVRASQLAWLEAGLKVGLGVEDFLLVEWEGI</sequence>
<protein>
    <recommendedName>
        <fullName evidence="3">VRR-NUC domain-containing protein</fullName>
    </recommendedName>
</protein>
<dbReference type="AlphaFoldDB" id="A0A1I5YXN8"/>
<dbReference type="STRING" id="1227077.SAMN04515668_2524"/>
<evidence type="ECO:0008006" key="3">
    <source>
        <dbReference type="Google" id="ProtNLM"/>
    </source>
</evidence>
<proteinExistence type="predicted"/>
<gene>
    <name evidence="1" type="ORF">SAMN04515668_2524</name>
</gene>
<name>A0A1I5YXN8_HYMAR</name>